<reference evidence="3" key="3">
    <citation type="journal article" date="2018" name="Genome Biol.">
        <title>SKESA: strategic k-mer extension for scrupulous assemblies.</title>
        <authorList>
            <person name="Souvorov A."/>
            <person name="Agarwala R."/>
            <person name="Lipman D.J."/>
        </authorList>
    </citation>
    <scope>NUCLEOTIDE SEQUENCE</scope>
    <source>
        <strain evidence="5">J0905</strain>
        <strain evidence="3">Salmonella enterica</strain>
        <strain evidence="4">Sam_cd6e01ed-f73a-4b90-a83d-ed311d184df9</strain>
    </source>
</reference>
<accession>A0A3E1X8H0</accession>
<reference evidence="6" key="7">
    <citation type="submission" date="2021-05" db="EMBL/GenBank/DDBJ databases">
        <title>Whole genome PacBio Sequel sequence of Salmonella enterica subsp. enterica.</title>
        <authorList>
            <person name="Hoffmann M."/>
            <person name="Balkey M."/>
            <person name="Luo Y."/>
        </authorList>
    </citation>
    <scope>NUCLEOTIDE SEQUENCE</scope>
    <source>
        <strain evidence="6">CFSAN008104</strain>
    </source>
</reference>
<evidence type="ECO:0000313" key="3">
    <source>
        <dbReference type="EMBL" id="HAB1637582.1"/>
    </source>
</evidence>
<reference evidence="5" key="6">
    <citation type="submission" date="2018-07" db="EMBL/GenBank/DDBJ databases">
        <authorList>
            <consortium name="NCBI Pathogen Detection Project"/>
        </authorList>
    </citation>
    <scope>NUCLEOTIDE SEQUENCE</scope>
    <source>
        <strain evidence="5">J0905</strain>
        <strain evidence="3">Salmonella enterica</strain>
        <strain evidence="4">Sam_cd6e01ed-f73a-4b90-a83d-ed311d184df9</strain>
    </source>
</reference>
<sequence length="186" mass="20383">MHKISLVAVGAILLVGCGDKGDFEKTINKEISKEPVCYSFSTKENNSDAYESFSEPGVFVRVNVRGNDVSPILEGLKKSGLIDIEFEQQGFTRVAALSATDKGAKAKFWDKEHGACVGTRTVDEIKEWTEPSDAGGQKVTRVSYTWKLSDIPSWVDKDAFSSVKGVSESEEAKIILVKTNNGWATR</sequence>
<dbReference type="AlphaFoldDB" id="A0A3E1X8H0"/>
<keyword evidence="7" id="KW-0240">DNA-directed RNA polymerase</keyword>
<dbReference type="EMBL" id="DAAFVD010000006">
    <property type="protein sequence ID" value="HAB1637582.1"/>
    <property type="molecule type" value="Genomic_DNA"/>
</dbReference>
<reference evidence="6" key="1">
    <citation type="submission" date="2016-06" db="EMBL/GenBank/DDBJ databases">
        <authorList>
            <person name="Zheng J."/>
            <person name="Timme R."/>
            <person name="Luo Y."/>
            <person name="Strain E."/>
            <person name="Allard M."/>
            <person name="Brown E."/>
        </authorList>
    </citation>
    <scope>NUCLEOTIDE SEQUENCE</scope>
    <source>
        <strain evidence="6">CFSAN008104</strain>
    </source>
</reference>
<evidence type="ECO:0000313" key="1">
    <source>
        <dbReference type="EMBL" id="EDB4585194.1"/>
    </source>
</evidence>
<dbReference type="RefSeq" id="WP_069057590.1">
    <property type="nucleotide sequence ID" value="NZ_CP028157.1"/>
</dbReference>
<evidence type="ECO:0000313" key="2">
    <source>
        <dbReference type="EMBL" id="EDH7761616.1"/>
    </source>
</evidence>
<keyword evidence="7" id="KW-0804">Transcription</keyword>
<evidence type="ECO:0000313" key="8">
    <source>
        <dbReference type="Proteomes" id="UP000260687"/>
    </source>
</evidence>
<dbReference type="GO" id="GO:0000428">
    <property type="term" value="C:DNA-directed RNA polymerase complex"/>
    <property type="evidence" value="ECO:0007669"/>
    <property type="project" value="UniProtKB-KW"/>
</dbReference>
<dbReference type="Proteomes" id="UP000260687">
    <property type="component" value="Unassembled WGS sequence"/>
</dbReference>
<name>A0A3E1X8H0_SALEN</name>
<dbReference type="EMBL" id="AALNOF010000001">
    <property type="protein sequence ID" value="EDB4585194.1"/>
    <property type="molecule type" value="Genomic_DNA"/>
</dbReference>
<reference evidence="2" key="4">
    <citation type="submission" date="2018-07" db="EMBL/GenBank/DDBJ databases">
        <authorList>
            <person name="Ashton P.M."/>
            <person name="Dallman T."/>
            <person name="Nair S."/>
            <person name="De Pinna E."/>
            <person name="Peters T."/>
            <person name="Grant K."/>
        </authorList>
    </citation>
    <scope>NUCLEOTIDE SEQUENCE</scope>
    <source>
        <strain evidence="2">361772</strain>
    </source>
</reference>
<dbReference type="PROSITE" id="PS51257">
    <property type="entry name" value="PROKAR_LIPOPROTEIN"/>
    <property type="match status" value="1"/>
</dbReference>
<dbReference type="EMBL" id="AAMITS010000003">
    <property type="protein sequence ID" value="EDH7761616.1"/>
    <property type="molecule type" value="Genomic_DNA"/>
</dbReference>
<organism evidence="7 8">
    <name type="scientific">Salmonella enteritidis</name>
    <dbReference type="NCBI Taxonomy" id="149539"/>
    <lineage>
        <taxon>Bacteria</taxon>
        <taxon>Pseudomonadati</taxon>
        <taxon>Pseudomonadota</taxon>
        <taxon>Gammaproteobacteria</taxon>
        <taxon>Enterobacterales</taxon>
        <taxon>Enterobacteriaceae</taxon>
        <taxon>Salmonella</taxon>
    </lineage>
</organism>
<reference evidence="1" key="5">
    <citation type="submission" date="2018-07" db="EMBL/GenBank/DDBJ databases">
        <authorList>
            <consortium name="GenomeTrakr network: Whole genome sequencing for foodborne pathogen traceback"/>
        </authorList>
    </citation>
    <scope>NUCLEOTIDE SEQUENCE</scope>
    <source>
        <strain evidence="1">E2016005761</strain>
    </source>
</reference>
<proteinExistence type="predicted"/>
<accession>A0A635LY23</accession>
<evidence type="ECO:0000313" key="5">
    <source>
        <dbReference type="EMBL" id="HAE8096496.1"/>
    </source>
</evidence>
<evidence type="ECO:0000313" key="4">
    <source>
        <dbReference type="EMBL" id="HAE0065522.1"/>
    </source>
</evidence>
<gene>
    <name evidence="1" type="ORF">A7H28_01265</name>
    <name evidence="6" type="ORF">A9D71_08725</name>
    <name evidence="2" type="ORF">CB604_03710</name>
    <name evidence="7" type="ORF">CRE05_24210</name>
    <name evidence="4" type="ORF">G2351_01335</name>
    <name evidence="5" type="ORF">G4Q34_000820</name>
    <name evidence="3" type="ORF">GB458_11445</name>
</gene>
<dbReference type="EMBL" id="CP074661">
    <property type="protein sequence ID" value="QVS96653.1"/>
    <property type="molecule type" value="Genomic_DNA"/>
</dbReference>
<protein>
    <submittedName>
        <fullName evidence="7">DNA-directed RNA polymerase subunit beta</fullName>
    </submittedName>
</protein>
<evidence type="ECO:0000313" key="6">
    <source>
        <dbReference type="EMBL" id="QVS96653.1"/>
    </source>
</evidence>
<dbReference type="EMBL" id="PDBK01000058">
    <property type="protein sequence ID" value="RFR75056.1"/>
    <property type="molecule type" value="Genomic_DNA"/>
</dbReference>
<reference evidence="7 8" key="2">
    <citation type="submission" date="2017-08" db="EMBL/GenBank/DDBJ databases">
        <title>Produce relevant pathogen strain collection.</title>
        <authorList>
            <person name="Harrand S."/>
        </authorList>
    </citation>
    <scope>NUCLEOTIDE SEQUENCE [LARGE SCALE GENOMIC DNA]</scope>
    <source>
        <strain evidence="7 8">BAA 1045</strain>
    </source>
</reference>
<dbReference type="EMBL" id="DAATDA010000003">
    <property type="protein sequence ID" value="HAE8096496.1"/>
    <property type="molecule type" value="Genomic_DNA"/>
</dbReference>
<evidence type="ECO:0000313" key="7">
    <source>
        <dbReference type="EMBL" id="RFR75056.1"/>
    </source>
</evidence>
<dbReference type="EMBL" id="DAAQNI010000001">
    <property type="protein sequence ID" value="HAE0065522.1"/>
    <property type="molecule type" value="Genomic_DNA"/>
</dbReference>